<comment type="catalytic activity">
    <reaction evidence="7">
        <text>L-aspartate + L-glutamine + ATP + H2O = L-asparagine + L-glutamate + AMP + diphosphate + H(+)</text>
        <dbReference type="Rhea" id="RHEA:12228"/>
        <dbReference type="ChEBI" id="CHEBI:15377"/>
        <dbReference type="ChEBI" id="CHEBI:15378"/>
        <dbReference type="ChEBI" id="CHEBI:29985"/>
        <dbReference type="ChEBI" id="CHEBI:29991"/>
        <dbReference type="ChEBI" id="CHEBI:30616"/>
        <dbReference type="ChEBI" id="CHEBI:33019"/>
        <dbReference type="ChEBI" id="CHEBI:58048"/>
        <dbReference type="ChEBI" id="CHEBI:58359"/>
        <dbReference type="ChEBI" id="CHEBI:456215"/>
        <dbReference type="EC" id="6.3.5.4"/>
    </reaction>
</comment>
<dbReference type="InterPro" id="IPR033738">
    <property type="entry name" value="AsnB_N"/>
</dbReference>
<evidence type="ECO:0000256" key="1">
    <source>
        <dbReference type="ARBA" id="ARBA00005187"/>
    </source>
</evidence>
<dbReference type="InterPro" id="IPR017932">
    <property type="entry name" value="GATase_2_dom"/>
</dbReference>
<protein>
    <recommendedName>
        <fullName evidence="3">asparagine synthase (glutamine-hydrolyzing)</fullName>
        <ecNumber evidence="3">6.3.5.4</ecNumber>
    </recommendedName>
</protein>
<dbReference type="InterPro" id="IPR001962">
    <property type="entry name" value="Asn_synthase"/>
</dbReference>
<evidence type="ECO:0000313" key="12">
    <source>
        <dbReference type="EMBL" id="PTP29357.1"/>
    </source>
</evidence>
<feature type="binding site" evidence="9">
    <location>
        <position position="104"/>
    </location>
    <ligand>
        <name>L-glutamine</name>
        <dbReference type="ChEBI" id="CHEBI:58359"/>
    </ligand>
</feature>
<dbReference type="InterPro" id="IPR014729">
    <property type="entry name" value="Rossmann-like_a/b/a_fold"/>
</dbReference>
<dbReference type="PANTHER" id="PTHR43284">
    <property type="entry name" value="ASPARAGINE SYNTHETASE (GLUTAMINE-HYDROLYZING)"/>
    <property type="match status" value="1"/>
</dbReference>
<evidence type="ECO:0000256" key="2">
    <source>
        <dbReference type="ARBA" id="ARBA00005752"/>
    </source>
</evidence>
<gene>
    <name evidence="12" type="primary">asnB</name>
    <name evidence="12" type="ORF">CWO07_17750</name>
</gene>
<evidence type="ECO:0000256" key="6">
    <source>
        <dbReference type="ARBA" id="ARBA00022962"/>
    </source>
</evidence>
<reference evidence="12 13" key="1">
    <citation type="submission" date="2017-11" db="EMBL/GenBank/DDBJ databases">
        <title>Population delineation of vibrios coincides with oyster pathogenicity.</title>
        <authorList>
            <person name="Bruto M."/>
            <person name="Labreuche Y."/>
            <person name="James A."/>
            <person name="Piel D."/>
            <person name="Chenivesse S."/>
            <person name="Petton B."/>
            <person name="Polz M.F."/>
            <person name="Le Roux F."/>
        </authorList>
    </citation>
    <scope>NUCLEOTIDE SEQUENCE [LARGE SCALE GENOMIC DNA]</scope>
    <source>
        <strain evidence="12 13">FF_144</strain>
    </source>
</reference>
<dbReference type="RefSeq" id="WP_108188031.1">
    <property type="nucleotide sequence ID" value="NZ_PIFK01000037.1"/>
</dbReference>
<comment type="caution">
    <text evidence="12">The sequence shown here is derived from an EMBL/GenBank/DDBJ whole genome shotgun (WGS) entry which is preliminary data.</text>
</comment>
<dbReference type="PANTHER" id="PTHR43284:SF1">
    <property type="entry name" value="ASPARAGINE SYNTHETASE"/>
    <property type="match status" value="1"/>
</dbReference>
<organism evidence="12 13">
    <name type="scientific">Vibrio splendidus</name>
    <dbReference type="NCBI Taxonomy" id="29497"/>
    <lineage>
        <taxon>Bacteria</taxon>
        <taxon>Pseudomonadati</taxon>
        <taxon>Pseudomonadota</taxon>
        <taxon>Gammaproteobacteria</taxon>
        <taxon>Vibrionales</taxon>
        <taxon>Vibrionaceae</taxon>
        <taxon>Vibrio</taxon>
    </lineage>
</organism>
<dbReference type="Pfam" id="PF00733">
    <property type="entry name" value="Asn_synthase"/>
    <property type="match status" value="1"/>
</dbReference>
<dbReference type="SUPFAM" id="SSF52402">
    <property type="entry name" value="Adenine nucleotide alpha hydrolases-like"/>
    <property type="match status" value="1"/>
</dbReference>
<evidence type="ECO:0000256" key="4">
    <source>
        <dbReference type="ARBA" id="ARBA00022741"/>
    </source>
</evidence>
<name>A0A2T5ESG8_VIBSP</name>
<sequence>MCGLAGFLNPNKIDYNGNVIDIMINTIQSRGPDDSGHWCDHEGKVTLGHRRLAIVDLSSAGHQPMNSACDKYVIVFNGEIYNHLDLRDELLQQGVIFKWIGHSDTETILACIVTWGVDETVKKMSGMFSFALWDKESKDLYLCRDRLGEKPLYYGWQDDVFLFGSELKALKAHPSFLNEINRDSINLLLNFNYIPAPNSIYKGIYKLIPGSLLKLNIEDRNIQISKYWTIEKAIENQKKQSNIKTPKQAVDMLESTLKNAVKQQMMADVPLGAFLSGGVDSSAIVSLMQSQSKVPINTFSIGFDIDKFNEAEFAKAVAEHLGTNHTELYVTSEMALNVIPQLAQLYDEPFADSSQIPTFLVSKLAKEHVTVSLSGDGGDELFCGYKHYLQTVNLWNKINRFPLWARKLTSILFGVINENVWDHLFKLLKLITSRFNHWKNPGYKIRKGIAAISSTTVEELHLNSVKTWNDADALVLNTSSINVNALNRMKSVNGLDAIERLMTIDSMMYLPDDLLVKVDRAAMGVSLETRVPLLNHQVVEYAFSLPQQFKVRNTESKWVLRELLYRYVPKELIERPKKGFGIPIDEWLRGPLQSWAEKLILPERLSKEGFLNPKPINDMWKKHLAGEYDFGQQLWGVLMFQAWLEHENN</sequence>
<dbReference type="Gene3D" id="3.60.20.10">
    <property type="entry name" value="Glutamine Phosphoribosylpyrophosphate, subunit 1, domain 1"/>
    <property type="match status" value="1"/>
</dbReference>
<dbReference type="CDD" id="cd01991">
    <property type="entry name" value="Asn_synthase_B_C"/>
    <property type="match status" value="1"/>
</dbReference>
<feature type="active site" description="For GATase activity" evidence="8">
    <location>
        <position position="2"/>
    </location>
</feature>
<feature type="site" description="Important for beta-aspartyl-AMP intermediate formation" evidence="10">
    <location>
        <position position="376"/>
    </location>
</feature>
<dbReference type="EC" id="6.3.5.4" evidence="3"/>
<evidence type="ECO:0000259" key="11">
    <source>
        <dbReference type="PROSITE" id="PS51278"/>
    </source>
</evidence>
<keyword evidence="6 8" id="KW-0315">Glutamine amidotransferase</keyword>
<dbReference type="NCBIfam" id="TIGR01536">
    <property type="entry name" value="asn_synth_AEB"/>
    <property type="match status" value="1"/>
</dbReference>
<dbReference type="Gene3D" id="3.40.50.620">
    <property type="entry name" value="HUPs"/>
    <property type="match status" value="2"/>
</dbReference>
<evidence type="ECO:0000313" key="13">
    <source>
        <dbReference type="Proteomes" id="UP000244197"/>
    </source>
</evidence>
<comment type="pathway">
    <text evidence="1">Amino-acid biosynthesis; L-asparagine biosynthesis; L-asparagine from L-aspartate (L-Gln route): step 1/1.</text>
</comment>
<accession>A0A2T5ESG8</accession>
<evidence type="ECO:0000256" key="10">
    <source>
        <dbReference type="PIRSR" id="PIRSR001589-3"/>
    </source>
</evidence>
<evidence type="ECO:0000256" key="3">
    <source>
        <dbReference type="ARBA" id="ARBA00012737"/>
    </source>
</evidence>
<dbReference type="GO" id="GO:0004066">
    <property type="term" value="F:asparagine synthase (glutamine-hydrolyzing) activity"/>
    <property type="evidence" value="ECO:0007669"/>
    <property type="project" value="UniProtKB-EC"/>
</dbReference>
<dbReference type="InterPro" id="IPR051786">
    <property type="entry name" value="ASN_synthetase/amidase"/>
</dbReference>
<feature type="binding site" evidence="9">
    <location>
        <position position="301"/>
    </location>
    <ligand>
        <name>ATP</name>
        <dbReference type="ChEBI" id="CHEBI:30616"/>
    </ligand>
</feature>
<keyword evidence="4 9" id="KW-0547">Nucleotide-binding</keyword>
<dbReference type="AlphaFoldDB" id="A0A2T5ESG8"/>
<evidence type="ECO:0000256" key="7">
    <source>
        <dbReference type="ARBA" id="ARBA00048741"/>
    </source>
</evidence>
<proteinExistence type="inferred from homology"/>
<dbReference type="Proteomes" id="UP000244197">
    <property type="component" value="Unassembled WGS sequence"/>
</dbReference>
<feature type="binding site" evidence="9">
    <location>
        <begin position="374"/>
        <end position="375"/>
    </location>
    <ligand>
        <name>ATP</name>
        <dbReference type="ChEBI" id="CHEBI:30616"/>
    </ligand>
</feature>
<dbReference type="SUPFAM" id="SSF56235">
    <property type="entry name" value="N-terminal nucleophile aminohydrolases (Ntn hydrolases)"/>
    <property type="match status" value="1"/>
</dbReference>
<evidence type="ECO:0000256" key="8">
    <source>
        <dbReference type="PIRSR" id="PIRSR001589-1"/>
    </source>
</evidence>
<dbReference type="EMBL" id="PIFK01000037">
    <property type="protein sequence ID" value="PTP29357.1"/>
    <property type="molecule type" value="Genomic_DNA"/>
</dbReference>
<keyword evidence="8" id="KW-0028">Amino-acid biosynthesis</keyword>
<dbReference type="GO" id="GO:0006529">
    <property type="term" value="P:asparagine biosynthetic process"/>
    <property type="evidence" value="ECO:0007669"/>
    <property type="project" value="UniProtKB-KW"/>
</dbReference>
<dbReference type="Pfam" id="PF13522">
    <property type="entry name" value="GATase_6"/>
    <property type="match status" value="1"/>
</dbReference>
<keyword evidence="8" id="KW-0061">Asparagine biosynthesis</keyword>
<dbReference type="InterPro" id="IPR006426">
    <property type="entry name" value="Asn_synth_AEB"/>
</dbReference>
<dbReference type="InterPro" id="IPR029055">
    <property type="entry name" value="Ntn_hydrolases_N"/>
</dbReference>
<evidence type="ECO:0000256" key="9">
    <source>
        <dbReference type="PIRSR" id="PIRSR001589-2"/>
    </source>
</evidence>
<dbReference type="PROSITE" id="PS51278">
    <property type="entry name" value="GATASE_TYPE_2"/>
    <property type="match status" value="1"/>
</dbReference>
<dbReference type="CDD" id="cd00712">
    <property type="entry name" value="AsnB"/>
    <property type="match status" value="1"/>
</dbReference>
<dbReference type="PIRSF" id="PIRSF001589">
    <property type="entry name" value="Asn_synthetase_glu-h"/>
    <property type="match status" value="1"/>
</dbReference>
<comment type="similarity">
    <text evidence="2">Belongs to the asparagine synthetase family.</text>
</comment>
<dbReference type="GO" id="GO:0005829">
    <property type="term" value="C:cytosol"/>
    <property type="evidence" value="ECO:0007669"/>
    <property type="project" value="TreeGrafter"/>
</dbReference>
<evidence type="ECO:0000256" key="5">
    <source>
        <dbReference type="ARBA" id="ARBA00022840"/>
    </source>
</evidence>
<keyword evidence="5 9" id="KW-0067">ATP-binding</keyword>
<dbReference type="GO" id="GO:0005524">
    <property type="term" value="F:ATP binding"/>
    <property type="evidence" value="ECO:0007669"/>
    <property type="project" value="UniProtKB-KW"/>
</dbReference>
<feature type="domain" description="Glutamine amidotransferase type-2" evidence="11">
    <location>
        <begin position="2"/>
        <end position="218"/>
    </location>
</feature>